<dbReference type="EMBL" id="CP137309">
    <property type="protein sequence ID" value="WQF82652.1"/>
    <property type="molecule type" value="Genomic_DNA"/>
</dbReference>
<evidence type="ECO:0000313" key="2">
    <source>
        <dbReference type="Proteomes" id="UP001322277"/>
    </source>
</evidence>
<dbReference type="PANTHER" id="PTHR35605">
    <property type="entry name" value="ECP2 EFFECTOR PROTEIN DOMAIN-CONTAINING PROTEIN-RELATED"/>
    <property type="match status" value="1"/>
</dbReference>
<dbReference type="PANTHER" id="PTHR35605:SF1">
    <property type="entry name" value="ECP2 EFFECTOR PROTEIN DOMAIN-CONTAINING PROTEIN-RELATED"/>
    <property type="match status" value="1"/>
</dbReference>
<evidence type="ECO:0000313" key="1">
    <source>
        <dbReference type="EMBL" id="WQF82652.1"/>
    </source>
</evidence>
<keyword evidence="2" id="KW-1185">Reference proteome</keyword>
<dbReference type="RefSeq" id="XP_062779876.1">
    <property type="nucleotide sequence ID" value="XM_062923825.1"/>
</dbReference>
<dbReference type="KEGG" id="cdet:87944169"/>
<protein>
    <submittedName>
        <fullName evidence="1">Uncharacterized protein</fullName>
    </submittedName>
</protein>
<sequence>MNRIKNGISHLHLRCTLRRLKNGPGLGNCGRVSCAGRSDAWWCNGERSIKELVSFGSIAGGAEDLVDGCQIDSGLSAQMAGQVFYKTNWNLVVHWDGDNCRTLLPYDLGGNGRNWRPAAFWMHAWTGRPRMGFLIG</sequence>
<dbReference type="AlphaFoldDB" id="A0AAX4IH88"/>
<gene>
    <name evidence="1" type="ORF">CDEST_07666</name>
</gene>
<dbReference type="Proteomes" id="UP001322277">
    <property type="component" value="Chromosome 5"/>
</dbReference>
<reference evidence="2" key="1">
    <citation type="journal article" date="2023" name="bioRxiv">
        <title>Complete genome of the Medicago anthracnose fungus, Colletotrichum destructivum, reveals a mini-chromosome-like region within a core chromosome.</title>
        <authorList>
            <person name="Lapalu N."/>
            <person name="Simon A."/>
            <person name="Lu A."/>
            <person name="Plaumann P.-L."/>
            <person name="Amselem J."/>
            <person name="Pigne S."/>
            <person name="Auger A."/>
            <person name="Koch C."/>
            <person name="Dallery J.-F."/>
            <person name="O'Connell R.J."/>
        </authorList>
    </citation>
    <scope>NUCLEOTIDE SEQUENCE [LARGE SCALE GENOMIC DNA]</scope>
    <source>
        <strain evidence="2">CBS 520.97</strain>
    </source>
</reference>
<name>A0AAX4IH88_9PEZI</name>
<accession>A0AAX4IH88</accession>
<proteinExistence type="predicted"/>
<dbReference type="GeneID" id="87944169"/>
<organism evidence="1 2">
    <name type="scientific">Colletotrichum destructivum</name>
    <dbReference type="NCBI Taxonomy" id="34406"/>
    <lineage>
        <taxon>Eukaryota</taxon>
        <taxon>Fungi</taxon>
        <taxon>Dikarya</taxon>
        <taxon>Ascomycota</taxon>
        <taxon>Pezizomycotina</taxon>
        <taxon>Sordariomycetes</taxon>
        <taxon>Hypocreomycetidae</taxon>
        <taxon>Glomerellales</taxon>
        <taxon>Glomerellaceae</taxon>
        <taxon>Colletotrichum</taxon>
        <taxon>Colletotrichum destructivum species complex</taxon>
    </lineage>
</organism>